<keyword evidence="3" id="KW-0966">Cell projection</keyword>
<reference evidence="3" key="1">
    <citation type="submission" date="2021-04" db="EMBL/GenBank/DDBJ databases">
        <title>Ouciella asimina sp. nov., isolated from the surface seawater in the hydrothermal field of Okinawa Trough.</title>
        <authorList>
            <person name="Shuang W."/>
        </authorList>
    </citation>
    <scope>NUCLEOTIDE SEQUENCE</scope>
    <source>
        <strain evidence="3">LXI357</strain>
    </source>
</reference>
<evidence type="ECO:0000313" key="3">
    <source>
        <dbReference type="EMBL" id="MBR0553132.1"/>
    </source>
</evidence>
<feature type="region of interest" description="Disordered" evidence="1">
    <location>
        <begin position="29"/>
        <end position="84"/>
    </location>
</feature>
<dbReference type="AlphaFoldDB" id="A0A8T4IGH1"/>
<organism evidence="3 4">
    <name type="scientific">Stakelama marina</name>
    <dbReference type="NCBI Taxonomy" id="2826939"/>
    <lineage>
        <taxon>Bacteria</taxon>
        <taxon>Pseudomonadati</taxon>
        <taxon>Pseudomonadota</taxon>
        <taxon>Alphaproteobacteria</taxon>
        <taxon>Sphingomonadales</taxon>
        <taxon>Sphingomonadaceae</taxon>
        <taxon>Stakelama</taxon>
    </lineage>
</organism>
<evidence type="ECO:0000259" key="2">
    <source>
        <dbReference type="Pfam" id="PF02108"/>
    </source>
</evidence>
<evidence type="ECO:0000256" key="1">
    <source>
        <dbReference type="SAM" id="MobiDB-lite"/>
    </source>
</evidence>
<comment type="caution">
    <text evidence="3">The sequence shown here is derived from an EMBL/GenBank/DDBJ whole genome shotgun (WGS) entry which is preliminary data.</text>
</comment>
<dbReference type="Proteomes" id="UP000676996">
    <property type="component" value="Unassembled WGS sequence"/>
</dbReference>
<dbReference type="RefSeq" id="WP_284054377.1">
    <property type="nucleotide sequence ID" value="NZ_JAGRQC010000003.1"/>
</dbReference>
<dbReference type="EMBL" id="JAGRQC010000003">
    <property type="protein sequence ID" value="MBR0553132.1"/>
    <property type="molecule type" value="Genomic_DNA"/>
</dbReference>
<gene>
    <name evidence="3" type="ORF">J7S20_11495</name>
</gene>
<keyword evidence="4" id="KW-1185">Reference proteome</keyword>
<keyword evidence="3" id="KW-0969">Cilium</keyword>
<accession>A0A8T4IGH1</accession>
<protein>
    <submittedName>
        <fullName evidence="3">Flagellar biosynthesis protein FliH</fullName>
    </submittedName>
</protein>
<keyword evidence="3" id="KW-0282">Flagellum</keyword>
<evidence type="ECO:0000313" key="4">
    <source>
        <dbReference type="Proteomes" id="UP000676996"/>
    </source>
</evidence>
<sequence>MSDFAPGFASRHDSAGDALQRAFGVLPDFAPHDIGASARDRAPAPKHFSPEAAGPQHFAPADRKQNPTQGWDPFNPDVSQDDAAGQFTDPVAAAKEAGIAEGRAQAFAEMATANDRDQQLLMELRAALGERSHFDRDTFARHLRQAVVHLVTRIVGEVGVEGELLTRRIEAAAELLADSAESAMLRLHPDDVPLVEGALPKTVFPVGDSNIARGSFALESASTVVEDGPDLWLEQLGAALDRVAVPPAC</sequence>
<dbReference type="Pfam" id="PF02108">
    <property type="entry name" value="FliH"/>
    <property type="match status" value="1"/>
</dbReference>
<feature type="domain" description="Flagellar assembly protein FliH/Type III secretion system HrpE" evidence="2">
    <location>
        <begin position="138"/>
        <end position="225"/>
    </location>
</feature>
<proteinExistence type="predicted"/>
<name>A0A8T4IGH1_9SPHN</name>
<dbReference type="InterPro" id="IPR018035">
    <property type="entry name" value="Flagellar_FliH/T3SS_HrpE"/>
</dbReference>